<dbReference type="OrthoDB" id="6079689at2759"/>
<dbReference type="GO" id="GO:0008296">
    <property type="term" value="F:3'-5'-DNA exonuclease activity"/>
    <property type="evidence" value="ECO:0007669"/>
    <property type="project" value="TreeGrafter"/>
</dbReference>
<reference evidence="3 4" key="1">
    <citation type="journal article" date="2019" name="Commun. Biol.">
        <title>The bagworm genome reveals a unique fibroin gene that provides high tensile strength.</title>
        <authorList>
            <person name="Kono N."/>
            <person name="Nakamura H."/>
            <person name="Ohtoshi R."/>
            <person name="Tomita M."/>
            <person name="Numata K."/>
            <person name="Arakawa K."/>
        </authorList>
    </citation>
    <scope>NUCLEOTIDE SEQUENCE [LARGE SCALE GENOMIC DNA]</scope>
</reference>
<keyword evidence="4" id="KW-1185">Reference proteome</keyword>
<sequence>MALKFVDIGANLTDPMFRGLYGGSRKHQDDLQMVLNRSWLQGLQKMIITVGTLNEADEALTMVACDGNLHM</sequence>
<organism evidence="3 4">
    <name type="scientific">Eumeta variegata</name>
    <name type="common">Bagworm moth</name>
    <name type="synonym">Eumeta japonica</name>
    <dbReference type="NCBI Taxonomy" id="151549"/>
    <lineage>
        <taxon>Eukaryota</taxon>
        <taxon>Metazoa</taxon>
        <taxon>Ecdysozoa</taxon>
        <taxon>Arthropoda</taxon>
        <taxon>Hexapoda</taxon>
        <taxon>Insecta</taxon>
        <taxon>Pterygota</taxon>
        <taxon>Neoptera</taxon>
        <taxon>Endopterygota</taxon>
        <taxon>Lepidoptera</taxon>
        <taxon>Glossata</taxon>
        <taxon>Ditrysia</taxon>
        <taxon>Tineoidea</taxon>
        <taxon>Psychidae</taxon>
        <taxon>Oiketicinae</taxon>
        <taxon>Eumeta</taxon>
    </lineage>
</organism>
<evidence type="ECO:0000313" key="4">
    <source>
        <dbReference type="Proteomes" id="UP000299102"/>
    </source>
</evidence>
<dbReference type="EMBL" id="BGZK01005691">
    <property type="protein sequence ID" value="GBP15072.1"/>
    <property type="molecule type" value="Genomic_DNA"/>
</dbReference>
<comment type="similarity">
    <text evidence="1">Belongs to the metallo-dependent hydrolases superfamily. TatD-type hydrolase family.</text>
</comment>
<dbReference type="GO" id="GO:0005829">
    <property type="term" value="C:cytosol"/>
    <property type="evidence" value="ECO:0007669"/>
    <property type="project" value="TreeGrafter"/>
</dbReference>
<dbReference type="PANTHER" id="PTHR10060">
    <property type="entry name" value="TATD FAMILY DEOXYRIBONUCLEASE"/>
    <property type="match status" value="1"/>
</dbReference>
<gene>
    <name evidence="3" type="primary">tatdn1</name>
    <name evidence="3" type="ORF">EVAR_71994_1</name>
</gene>
<dbReference type="Gene3D" id="3.20.20.140">
    <property type="entry name" value="Metal-dependent hydrolases"/>
    <property type="match status" value="1"/>
</dbReference>
<keyword evidence="2" id="KW-0378">Hydrolase</keyword>
<dbReference type="PANTHER" id="PTHR10060:SF15">
    <property type="entry name" value="DEOXYRIBONUCLEASE TATDN1"/>
    <property type="match status" value="1"/>
</dbReference>
<dbReference type="STRING" id="151549.A0A4C1TKN8"/>
<evidence type="ECO:0000313" key="3">
    <source>
        <dbReference type="EMBL" id="GBP15072.1"/>
    </source>
</evidence>
<evidence type="ECO:0000256" key="2">
    <source>
        <dbReference type="ARBA" id="ARBA00022801"/>
    </source>
</evidence>
<evidence type="ECO:0000256" key="1">
    <source>
        <dbReference type="ARBA" id="ARBA00009275"/>
    </source>
</evidence>
<proteinExistence type="inferred from homology"/>
<accession>A0A4C1TKN8</accession>
<dbReference type="AlphaFoldDB" id="A0A4C1TKN8"/>
<protein>
    <submittedName>
        <fullName evidence="3">Deoxyribonuclease TATDN1</fullName>
    </submittedName>
</protein>
<comment type="caution">
    <text evidence="3">The sequence shown here is derived from an EMBL/GenBank/DDBJ whole genome shotgun (WGS) entry which is preliminary data.</text>
</comment>
<dbReference type="Proteomes" id="UP000299102">
    <property type="component" value="Unassembled WGS sequence"/>
</dbReference>
<dbReference type="InterPro" id="IPR050891">
    <property type="entry name" value="TatD-type_Hydrolase"/>
</dbReference>
<name>A0A4C1TKN8_EUMVA</name>